<dbReference type="Proteomes" id="UP001627284">
    <property type="component" value="Unassembled WGS sequence"/>
</dbReference>
<name>A0ABD2R4W7_9SOLN</name>
<dbReference type="EMBL" id="JBJKTR010000022">
    <property type="protein sequence ID" value="KAL3326854.1"/>
    <property type="molecule type" value="Genomic_DNA"/>
</dbReference>
<organism evidence="2 3">
    <name type="scientific">Solanum stoloniferum</name>
    <dbReference type="NCBI Taxonomy" id="62892"/>
    <lineage>
        <taxon>Eukaryota</taxon>
        <taxon>Viridiplantae</taxon>
        <taxon>Streptophyta</taxon>
        <taxon>Embryophyta</taxon>
        <taxon>Tracheophyta</taxon>
        <taxon>Spermatophyta</taxon>
        <taxon>Magnoliopsida</taxon>
        <taxon>eudicotyledons</taxon>
        <taxon>Gunneridae</taxon>
        <taxon>Pentapetalae</taxon>
        <taxon>asterids</taxon>
        <taxon>lamiids</taxon>
        <taxon>Solanales</taxon>
        <taxon>Solanaceae</taxon>
        <taxon>Solanoideae</taxon>
        <taxon>Solaneae</taxon>
        <taxon>Solanum</taxon>
    </lineage>
</organism>
<evidence type="ECO:0000313" key="2">
    <source>
        <dbReference type="EMBL" id="KAL3326854.1"/>
    </source>
</evidence>
<gene>
    <name evidence="2" type="ORF">AABB24_037515</name>
</gene>
<comment type="caution">
    <text evidence="2">The sequence shown here is derived from an EMBL/GenBank/DDBJ whole genome shotgun (WGS) entry which is preliminary data.</text>
</comment>
<evidence type="ECO:0000313" key="3">
    <source>
        <dbReference type="Proteomes" id="UP001627284"/>
    </source>
</evidence>
<dbReference type="AlphaFoldDB" id="A0ABD2R4W7"/>
<reference evidence="2 3" key="1">
    <citation type="submission" date="2024-05" db="EMBL/GenBank/DDBJ databases">
        <title>De novo assembly of an allotetraploid wild potato.</title>
        <authorList>
            <person name="Hosaka A.J."/>
        </authorList>
    </citation>
    <scope>NUCLEOTIDE SEQUENCE [LARGE SCALE GENOMIC DNA]</scope>
    <source>
        <tissue evidence="2">Young leaves</tissue>
    </source>
</reference>
<sequence length="100" mass="11528">KGQYRRRQTTTTTDACDSKSIHVRASPLPHESDSTESSTNVHKETEQYTVSSRWYDHVSFSFFCLVQQGKAACNFLSLQPQKLSFDSRGWTPRRAQGRWV</sequence>
<protein>
    <submittedName>
        <fullName evidence="2">Uncharacterized protein</fullName>
    </submittedName>
</protein>
<feature type="non-terminal residue" evidence="2">
    <location>
        <position position="1"/>
    </location>
</feature>
<accession>A0ABD2R4W7</accession>
<keyword evidence="3" id="KW-1185">Reference proteome</keyword>
<proteinExistence type="predicted"/>
<feature type="region of interest" description="Disordered" evidence="1">
    <location>
        <begin position="1"/>
        <end position="43"/>
    </location>
</feature>
<evidence type="ECO:0000256" key="1">
    <source>
        <dbReference type="SAM" id="MobiDB-lite"/>
    </source>
</evidence>